<dbReference type="Gene3D" id="1.20.1050.10">
    <property type="match status" value="1"/>
</dbReference>
<proteinExistence type="evidence at transcript level"/>
<dbReference type="Pfam" id="PF02798">
    <property type="entry name" value="GST_N"/>
    <property type="match status" value="1"/>
</dbReference>
<evidence type="ECO:0000256" key="4">
    <source>
        <dbReference type="ARBA" id="ARBA00038317"/>
    </source>
</evidence>
<evidence type="ECO:0000256" key="5">
    <source>
        <dbReference type="ARBA" id="ARBA00047960"/>
    </source>
</evidence>
<dbReference type="SUPFAM" id="SSF47616">
    <property type="entry name" value="GST C-terminal domain-like"/>
    <property type="match status" value="1"/>
</dbReference>
<dbReference type="EC" id="2.5.1.18" evidence="2"/>
<feature type="domain" description="GST N-terminal" evidence="6">
    <location>
        <begin position="3"/>
        <end position="80"/>
    </location>
</feature>
<keyword evidence="3 8" id="KW-0808">Transferase</keyword>
<dbReference type="Gene3D" id="3.40.30.10">
    <property type="entry name" value="Glutaredoxin"/>
    <property type="match status" value="1"/>
</dbReference>
<dbReference type="PROSITE" id="PS50404">
    <property type="entry name" value="GST_NTER"/>
    <property type="match status" value="1"/>
</dbReference>
<dbReference type="GO" id="GO:0004364">
    <property type="term" value="F:glutathione transferase activity"/>
    <property type="evidence" value="ECO:0007669"/>
    <property type="project" value="UniProtKB-EC"/>
</dbReference>
<dbReference type="PANTHER" id="PTHR11571:SF224">
    <property type="entry name" value="HEMATOPOIETIC PROSTAGLANDIN D SYNTHASE"/>
    <property type="match status" value="1"/>
</dbReference>
<dbReference type="Pfam" id="PF14497">
    <property type="entry name" value="GST_C_3"/>
    <property type="match status" value="1"/>
</dbReference>
<dbReference type="SFLD" id="SFLDS00019">
    <property type="entry name" value="Glutathione_Transferase_(cytos"/>
    <property type="match status" value="1"/>
</dbReference>
<dbReference type="SFLD" id="SFLDG00363">
    <property type="entry name" value="AMPS_(cytGST):_Alpha-__Mu-__Pi"/>
    <property type="match status" value="1"/>
</dbReference>
<dbReference type="GO" id="GO:0006749">
    <property type="term" value="P:glutathione metabolic process"/>
    <property type="evidence" value="ECO:0007669"/>
    <property type="project" value="TreeGrafter"/>
</dbReference>
<protein>
    <recommendedName>
        <fullName evidence="2">glutathione transferase</fullName>
        <ecNumber evidence="2">2.5.1.18</ecNumber>
    </recommendedName>
</protein>
<accession>A0A2R4FXC7</accession>
<evidence type="ECO:0000259" key="7">
    <source>
        <dbReference type="PROSITE" id="PS50405"/>
    </source>
</evidence>
<dbReference type="CDD" id="cd03039">
    <property type="entry name" value="GST_N_Sigma_like"/>
    <property type="match status" value="1"/>
</dbReference>
<dbReference type="EMBL" id="MF034823">
    <property type="protein sequence ID" value="AVT42189.1"/>
    <property type="molecule type" value="mRNA"/>
</dbReference>
<dbReference type="InterPro" id="IPR036249">
    <property type="entry name" value="Thioredoxin-like_sf"/>
</dbReference>
<dbReference type="CDD" id="cd03192">
    <property type="entry name" value="GST_C_Sigma_like"/>
    <property type="match status" value="1"/>
</dbReference>
<evidence type="ECO:0000256" key="3">
    <source>
        <dbReference type="ARBA" id="ARBA00022679"/>
    </source>
</evidence>
<organism evidence="8">
    <name type="scientific">Lissorhoptrus oryzophilus</name>
    <name type="common">rice water weevil</name>
    <dbReference type="NCBI Taxonomy" id="308863"/>
    <lineage>
        <taxon>Eukaryota</taxon>
        <taxon>Metazoa</taxon>
        <taxon>Ecdysozoa</taxon>
        <taxon>Arthropoda</taxon>
        <taxon>Hexapoda</taxon>
        <taxon>Insecta</taxon>
        <taxon>Pterygota</taxon>
        <taxon>Neoptera</taxon>
        <taxon>Endopterygota</taxon>
        <taxon>Coleoptera</taxon>
        <taxon>Polyphaga</taxon>
        <taxon>Cucujiformia</taxon>
        <taxon>Erirhinidae</taxon>
        <taxon>Erirhininae</taxon>
        <taxon>Lissorhoptrus</taxon>
    </lineage>
</organism>
<reference evidence="8" key="1">
    <citation type="submission" date="2017-05" db="EMBL/GenBank/DDBJ databases">
        <authorList>
            <person name="Song R."/>
            <person name="Chenine A.L."/>
            <person name="Ruprecht R.M."/>
        </authorList>
    </citation>
    <scope>NUCLEOTIDE SEQUENCE</scope>
</reference>
<dbReference type="AlphaFoldDB" id="A0A2R4FXC7"/>
<dbReference type="InterPro" id="IPR004045">
    <property type="entry name" value="Glutathione_S-Trfase_N"/>
</dbReference>
<dbReference type="PROSITE" id="PS50405">
    <property type="entry name" value="GST_CTER"/>
    <property type="match status" value="1"/>
</dbReference>
<dbReference type="SUPFAM" id="SSF52833">
    <property type="entry name" value="Thioredoxin-like"/>
    <property type="match status" value="1"/>
</dbReference>
<evidence type="ECO:0000313" key="8">
    <source>
        <dbReference type="EMBL" id="AVT42189.1"/>
    </source>
</evidence>
<comment type="similarity">
    <text evidence="4">Belongs to the GST superfamily. Sigma family.</text>
</comment>
<comment type="subunit">
    <text evidence="1">Homodimer.</text>
</comment>
<dbReference type="FunFam" id="1.20.1050.10:FF:000030">
    <property type="entry name" value="Glutathione S-transferase S1"/>
    <property type="match status" value="1"/>
</dbReference>
<evidence type="ECO:0000256" key="2">
    <source>
        <dbReference type="ARBA" id="ARBA00012452"/>
    </source>
</evidence>
<dbReference type="PANTHER" id="PTHR11571">
    <property type="entry name" value="GLUTATHIONE S-TRANSFERASE"/>
    <property type="match status" value="1"/>
</dbReference>
<dbReference type="InterPro" id="IPR040079">
    <property type="entry name" value="Glutathione_S-Trfase"/>
</dbReference>
<name>A0A2R4FXC7_9CUCU</name>
<dbReference type="InterPro" id="IPR050213">
    <property type="entry name" value="GST_superfamily"/>
</dbReference>
<evidence type="ECO:0000256" key="1">
    <source>
        <dbReference type="ARBA" id="ARBA00011738"/>
    </source>
</evidence>
<feature type="domain" description="GST C-terminal" evidence="7">
    <location>
        <begin position="82"/>
        <end position="206"/>
    </location>
</feature>
<dbReference type="InterPro" id="IPR010987">
    <property type="entry name" value="Glutathione-S-Trfase_C-like"/>
</dbReference>
<evidence type="ECO:0000259" key="6">
    <source>
        <dbReference type="PROSITE" id="PS50404"/>
    </source>
</evidence>
<sequence>MAPKYKLIYFNVAGAAEQIRYIFAYAGQEFEDFRIPFDQWPDIKKKTPFGKVPVLEVDGKPVPQSCAISRYLAKQFNLTGENEWEALQCDVLVDTYNDFKQNLVNWYREKDPAKKEEILKNTYEVEVPSYFSKFEKILSENHGFLVGSQVTWADLVFAANLNQLRNQKPGVLQPYPELEALVEKIKNYPKIKTYLENRPPFADPPSS</sequence>
<dbReference type="GO" id="GO:0004602">
    <property type="term" value="F:glutathione peroxidase activity"/>
    <property type="evidence" value="ECO:0007669"/>
    <property type="project" value="UniProtKB-ARBA"/>
</dbReference>
<dbReference type="SFLD" id="SFLDG01205">
    <property type="entry name" value="AMPS.1"/>
    <property type="match status" value="1"/>
</dbReference>
<dbReference type="InterPro" id="IPR004046">
    <property type="entry name" value="GST_C"/>
</dbReference>
<comment type="catalytic activity">
    <reaction evidence="5">
        <text>RX + glutathione = an S-substituted glutathione + a halide anion + H(+)</text>
        <dbReference type="Rhea" id="RHEA:16437"/>
        <dbReference type="ChEBI" id="CHEBI:15378"/>
        <dbReference type="ChEBI" id="CHEBI:16042"/>
        <dbReference type="ChEBI" id="CHEBI:17792"/>
        <dbReference type="ChEBI" id="CHEBI:57925"/>
        <dbReference type="ChEBI" id="CHEBI:90779"/>
        <dbReference type="EC" id="2.5.1.18"/>
    </reaction>
</comment>
<dbReference type="InterPro" id="IPR036282">
    <property type="entry name" value="Glutathione-S-Trfase_C_sf"/>
</dbReference>
<dbReference type="FunFam" id="3.40.30.10:FF:000035">
    <property type="entry name" value="hematopoietic prostaglandin D synthase"/>
    <property type="match status" value="1"/>
</dbReference>